<evidence type="ECO:0000313" key="1">
    <source>
        <dbReference type="EMBL" id="BDD10243.1"/>
    </source>
</evidence>
<dbReference type="KEGG" id="fax:FUAX_26750"/>
<gene>
    <name evidence="1" type="ORF">FUAX_26750</name>
</gene>
<name>A0AAU9CJE8_9BACT</name>
<reference evidence="1 2" key="1">
    <citation type="submission" date="2021-12" db="EMBL/GenBank/DDBJ databases">
        <title>Genome sequencing of bacteria with rrn-lacking chromosome and rrn-plasmid.</title>
        <authorList>
            <person name="Anda M."/>
            <person name="Iwasaki W."/>
        </authorList>
    </citation>
    <scope>NUCLEOTIDE SEQUENCE [LARGE SCALE GENOMIC DNA]</scope>
    <source>
        <strain evidence="1 2">DSM 100852</strain>
    </source>
</reference>
<sequence>MVKLLLGITKSGHLPNFCEMIYRLQVGNVAGLLQNRFLYVLSDSFL</sequence>
<dbReference type="EMBL" id="AP025314">
    <property type="protein sequence ID" value="BDD10243.1"/>
    <property type="molecule type" value="Genomic_DNA"/>
</dbReference>
<dbReference type="Proteomes" id="UP001348817">
    <property type="component" value="Chromosome"/>
</dbReference>
<proteinExistence type="predicted"/>
<evidence type="ECO:0000313" key="2">
    <source>
        <dbReference type="Proteomes" id="UP001348817"/>
    </source>
</evidence>
<dbReference type="AlphaFoldDB" id="A0AAU9CJE8"/>
<protein>
    <submittedName>
        <fullName evidence="1">Uncharacterized protein</fullName>
    </submittedName>
</protein>
<keyword evidence="2" id="KW-1185">Reference proteome</keyword>
<organism evidence="1 2">
    <name type="scientific">Fulvitalea axinellae</name>
    <dbReference type="NCBI Taxonomy" id="1182444"/>
    <lineage>
        <taxon>Bacteria</taxon>
        <taxon>Pseudomonadati</taxon>
        <taxon>Bacteroidota</taxon>
        <taxon>Cytophagia</taxon>
        <taxon>Cytophagales</taxon>
        <taxon>Persicobacteraceae</taxon>
        <taxon>Fulvitalea</taxon>
    </lineage>
</organism>
<accession>A0AAU9CJE8</accession>